<dbReference type="SUPFAM" id="SSF55785">
    <property type="entry name" value="PYP-like sensor domain (PAS domain)"/>
    <property type="match status" value="1"/>
</dbReference>
<dbReference type="Pfam" id="PF00990">
    <property type="entry name" value="GGDEF"/>
    <property type="match status" value="1"/>
</dbReference>
<keyword evidence="4" id="KW-1185">Reference proteome</keyword>
<evidence type="ECO:0000313" key="4">
    <source>
        <dbReference type="Proteomes" id="UP000571084"/>
    </source>
</evidence>
<dbReference type="PROSITE" id="PS50112">
    <property type="entry name" value="PAS"/>
    <property type="match status" value="1"/>
</dbReference>
<dbReference type="SUPFAM" id="SSF55073">
    <property type="entry name" value="Nucleotide cyclase"/>
    <property type="match status" value="1"/>
</dbReference>
<proteinExistence type="predicted"/>
<dbReference type="InterPro" id="IPR035965">
    <property type="entry name" value="PAS-like_dom_sf"/>
</dbReference>
<dbReference type="Gene3D" id="3.30.450.20">
    <property type="entry name" value="PAS domain"/>
    <property type="match status" value="1"/>
</dbReference>
<dbReference type="InterPro" id="IPR029787">
    <property type="entry name" value="Nucleotide_cyclase"/>
</dbReference>
<dbReference type="SMART" id="SM00267">
    <property type="entry name" value="GGDEF"/>
    <property type="match status" value="1"/>
</dbReference>
<dbReference type="InterPro" id="IPR000160">
    <property type="entry name" value="GGDEF_dom"/>
</dbReference>
<reference evidence="3 4" key="1">
    <citation type="submission" date="2020-08" db="EMBL/GenBank/DDBJ databases">
        <title>Genomic Encyclopedia of Type Strains, Phase IV (KMG-IV): sequencing the most valuable type-strain genomes for metagenomic binning, comparative biology and taxonomic classification.</title>
        <authorList>
            <person name="Goeker M."/>
        </authorList>
    </citation>
    <scope>NUCLEOTIDE SEQUENCE [LARGE SCALE GENOMIC DNA]</scope>
    <source>
        <strain evidence="3 4">DSM 23240</strain>
    </source>
</reference>
<evidence type="ECO:0000259" key="1">
    <source>
        <dbReference type="PROSITE" id="PS50112"/>
    </source>
</evidence>
<dbReference type="NCBIfam" id="TIGR00254">
    <property type="entry name" value="GGDEF"/>
    <property type="match status" value="1"/>
</dbReference>
<evidence type="ECO:0000259" key="2">
    <source>
        <dbReference type="PROSITE" id="PS50887"/>
    </source>
</evidence>
<dbReference type="InterPro" id="IPR052163">
    <property type="entry name" value="DGC-Regulatory_Protein"/>
</dbReference>
<dbReference type="EMBL" id="JACHHQ010000001">
    <property type="protein sequence ID" value="MBB5199026.1"/>
    <property type="molecule type" value="Genomic_DNA"/>
</dbReference>
<dbReference type="FunFam" id="3.30.70.270:FF:000001">
    <property type="entry name" value="Diguanylate cyclase domain protein"/>
    <property type="match status" value="1"/>
</dbReference>
<dbReference type="AlphaFoldDB" id="A0A840RPU4"/>
<dbReference type="SMART" id="SM00091">
    <property type="entry name" value="PAS"/>
    <property type="match status" value="1"/>
</dbReference>
<dbReference type="CDD" id="cd00130">
    <property type="entry name" value="PAS"/>
    <property type="match status" value="1"/>
</dbReference>
<dbReference type="InterPro" id="IPR043128">
    <property type="entry name" value="Rev_trsase/Diguanyl_cyclase"/>
</dbReference>
<dbReference type="Gene3D" id="3.30.70.270">
    <property type="match status" value="1"/>
</dbReference>
<dbReference type="PANTHER" id="PTHR46663">
    <property type="entry name" value="DIGUANYLATE CYCLASE DGCT-RELATED"/>
    <property type="match status" value="1"/>
</dbReference>
<evidence type="ECO:0000313" key="3">
    <source>
        <dbReference type="EMBL" id="MBB5199026.1"/>
    </source>
</evidence>
<name>A0A840RPU4_9BURK</name>
<feature type="domain" description="PAS" evidence="1">
    <location>
        <begin position="154"/>
        <end position="211"/>
    </location>
</feature>
<dbReference type="NCBIfam" id="TIGR00229">
    <property type="entry name" value="sensory_box"/>
    <property type="match status" value="1"/>
</dbReference>
<dbReference type="InterPro" id="IPR000014">
    <property type="entry name" value="PAS"/>
</dbReference>
<dbReference type="RefSeq" id="WP_168053370.1">
    <property type="nucleotide sequence ID" value="NZ_JAAOZT010000002.1"/>
</dbReference>
<dbReference type="PANTHER" id="PTHR46663:SF4">
    <property type="entry name" value="DIGUANYLATE CYCLASE DGCT-RELATED"/>
    <property type="match status" value="1"/>
</dbReference>
<dbReference type="Proteomes" id="UP000571084">
    <property type="component" value="Unassembled WGS sequence"/>
</dbReference>
<protein>
    <submittedName>
        <fullName evidence="3">Diguanylate cyclase (GGDEF)-like protein/PAS domain S-box-containing protein</fullName>
    </submittedName>
</protein>
<dbReference type="CDD" id="cd01949">
    <property type="entry name" value="GGDEF"/>
    <property type="match status" value="1"/>
</dbReference>
<gene>
    <name evidence="3" type="ORF">HNR39_000836</name>
</gene>
<feature type="domain" description="GGDEF" evidence="2">
    <location>
        <begin position="308"/>
        <end position="441"/>
    </location>
</feature>
<comment type="caution">
    <text evidence="3">The sequence shown here is derived from an EMBL/GenBank/DDBJ whole genome shotgun (WGS) entry which is preliminary data.</text>
</comment>
<organism evidence="3 4">
    <name type="scientific">Glaciimonas immobilis</name>
    <dbReference type="NCBI Taxonomy" id="728004"/>
    <lineage>
        <taxon>Bacteria</taxon>
        <taxon>Pseudomonadati</taxon>
        <taxon>Pseudomonadota</taxon>
        <taxon>Betaproteobacteria</taxon>
        <taxon>Burkholderiales</taxon>
        <taxon>Oxalobacteraceae</taxon>
        <taxon>Glaciimonas</taxon>
    </lineage>
</organism>
<dbReference type="GO" id="GO:0003824">
    <property type="term" value="F:catalytic activity"/>
    <property type="evidence" value="ECO:0007669"/>
    <property type="project" value="UniProtKB-ARBA"/>
</dbReference>
<dbReference type="PROSITE" id="PS50887">
    <property type="entry name" value="GGDEF"/>
    <property type="match status" value="1"/>
</dbReference>
<accession>A0A840RPU4</accession>
<sequence length="448" mass="49492">MSAHSGTQDLAVEHEALLQFLYLAPVGLVQTSAAGEVELMNPLSAQLLMPLSKDGGLANLFKVLESVAPELRGMAEDFISPQGAICEGFRAQLTGGIRGKEEPKMLGISLIKLAPDRLMAVLTDMTQVIAQERQLKYNTAWLNAITAGVTDYALMSLDHDGRIQEWNPSIGRVTKFTAKEVVGKYFSVFYKDQGISIDRMTDYLREADEDGWSLSEGWRMKGDGSRFWSSSMIVPIEEMVAETGGGAPSVLQEEKRYALIIRDITARTRDAGARLNAMSTDYLTGIANRRTLFESAELELKRWHRHPRPLSLMIIDADFFKKVNDTYGHAAGDLVLCDLASALGESMREIDTVSRIGGEEFAALLPSTDSEGAFQLAERFRKRVEAACVTFEGGEIKYTISIGISVMDESVRGFDDLLARADTALYIAKETGRNKVEIWNGLKRALRT</sequence>